<evidence type="ECO:0000256" key="1">
    <source>
        <dbReference type="ARBA" id="ARBA00022737"/>
    </source>
</evidence>
<feature type="repeat" description="TPR" evidence="3">
    <location>
        <begin position="643"/>
        <end position="676"/>
    </location>
</feature>
<reference evidence="4 5" key="1">
    <citation type="submission" date="2019-02" db="EMBL/GenBank/DDBJ databases">
        <title>Deep-cultivation of Planctomycetes and their phenomic and genomic characterization uncovers novel biology.</title>
        <authorList>
            <person name="Wiegand S."/>
            <person name="Jogler M."/>
            <person name="Boedeker C."/>
            <person name="Pinto D."/>
            <person name="Vollmers J."/>
            <person name="Rivas-Marin E."/>
            <person name="Kohn T."/>
            <person name="Peeters S.H."/>
            <person name="Heuer A."/>
            <person name="Rast P."/>
            <person name="Oberbeckmann S."/>
            <person name="Bunk B."/>
            <person name="Jeske O."/>
            <person name="Meyerdierks A."/>
            <person name="Storesund J.E."/>
            <person name="Kallscheuer N."/>
            <person name="Luecker S."/>
            <person name="Lage O.M."/>
            <person name="Pohl T."/>
            <person name="Merkel B.J."/>
            <person name="Hornburger P."/>
            <person name="Mueller R.-W."/>
            <person name="Bruemmer F."/>
            <person name="Labrenz M."/>
            <person name="Spormann A.M."/>
            <person name="Op Den Camp H."/>
            <person name="Overmann J."/>
            <person name="Amann R."/>
            <person name="Jetten M.S.M."/>
            <person name="Mascher T."/>
            <person name="Medema M.H."/>
            <person name="Devos D.P."/>
            <person name="Kaster A.-K."/>
            <person name="Ovreas L."/>
            <person name="Rohde M."/>
            <person name="Galperin M.Y."/>
            <person name="Jogler C."/>
        </authorList>
    </citation>
    <scope>NUCLEOTIDE SEQUENCE [LARGE SCALE GENOMIC DNA]</scope>
    <source>
        <strain evidence="4 5">Pan54</strain>
    </source>
</reference>
<evidence type="ECO:0000256" key="3">
    <source>
        <dbReference type="PROSITE-ProRule" id="PRU00339"/>
    </source>
</evidence>
<organism evidence="4 5">
    <name type="scientific">Rubinisphaera italica</name>
    <dbReference type="NCBI Taxonomy" id="2527969"/>
    <lineage>
        <taxon>Bacteria</taxon>
        <taxon>Pseudomonadati</taxon>
        <taxon>Planctomycetota</taxon>
        <taxon>Planctomycetia</taxon>
        <taxon>Planctomycetales</taxon>
        <taxon>Planctomycetaceae</taxon>
        <taxon>Rubinisphaera</taxon>
    </lineage>
</organism>
<dbReference type="PANTHER" id="PTHR45641">
    <property type="entry name" value="TETRATRICOPEPTIDE REPEAT PROTEIN (AFU_ORTHOLOGUE AFUA_6G03870)"/>
    <property type="match status" value="1"/>
</dbReference>
<dbReference type="InterPro" id="IPR011990">
    <property type="entry name" value="TPR-like_helical_dom_sf"/>
</dbReference>
<dbReference type="Proteomes" id="UP000316095">
    <property type="component" value="Unassembled WGS sequence"/>
</dbReference>
<dbReference type="OrthoDB" id="136018at2"/>
<dbReference type="EMBL" id="SJPG01000001">
    <property type="protein sequence ID" value="TWT63602.1"/>
    <property type="molecule type" value="Genomic_DNA"/>
</dbReference>
<keyword evidence="2 3" id="KW-0802">TPR repeat</keyword>
<dbReference type="Gene3D" id="1.25.40.10">
    <property type="entry name" value="Tetratricopeptide repeat domain"/>
    <property type="match status" value="3"/>
</dbReference>
<comment type="caution">
    <text evidence="4">The sequence shown here is derived from an EMBL/GenBank/DDBJ whole genome shotgun (WGS) entry which is preliminary data.</text>
</comment>
<dbReference type="SUPFAM" id="SSF48452">
    <property type="entry name" value="TPR-like"/>
    <property type="match status" value="1"/>
</dbReference>
<dbReference type="AlphaFoldDB" id="A0A5C5XP93"/>
<name>A0A5C5XP93_9PLAN</name>
<gene>
    <name evidence="4" type="ORF">Pan54_43560</name>
</gene>
<sequence length="726" mass="82536">MSRFLLFSCVLYQKCPQYEHTNLHKRLCYDSPEYGIHKWGHACRTRFTVSIGLGLPDSIGSKSKSDILTFLTDRNPLDANQSNLNKLQQGPLSRQVQLLLEKRKFDQARETCQSFLVQSSKSDVEKVLPRLEAISNLILIATQTKQEVSLDWAMGTLKTEVDSLLQNHSKAPIREEYCRQLILLSENLGRSRLWPAVKSISRLLTRNLIEDTPSSQGLRIRALNNLGSALLAENRIEDAAHVWQCAINDYDTKTPNNNPAPISTLHNNLAELRRLQCRMLEARYHHRRALELRRMCFANTDQLIRQSQYNLSQILIECLEYTHAAEQIDDYLNSFAEDSQGSVEYLRGKVFQCRLLMDQGQYHSADAQINHLARDLNGNTTIPGRLKVELHLHRLEIAILLGKDNVINSEMKRLPEMLAEFELTGSIYDGRFRYLLGRTPTTIDLSPLDNNREVHLQAAMQILHKRLVRNHPLVANTIFTLADHFQQTHRGQRGVQSANGALELYIQTFSEGSLPVAYAMTRQAKVVCAQKHFKMTRKLIRNALNITREYVSVPSLTLLECYDLLSQAYEGLGKDRLASYFAAAAARQIQQTLEFPAAMEDFYVDRALQLAEDIGHDPRTIALLNRRIVLIGEQHHADHPFVAEAMEKLGRIYARQNNYSEAARCLSKALPIRCSELGEESPVAVELMQLTADVCREAGQVDHAEELEGQIQQLSDKASHVLSDLL</sequence>
<dbReference type="PANTHER" id="PTHR45641:SF19">
    <property type="entry name" value="NEPHROCYSTIN-3"/>
    <property type="match status" value="1"/>
</dbReference>
<keyword evidence="1" id="KW-0677">Repeat</keyword>
<keyword evidence="5" id="KW-1185">Reference proteome</keyword>
<proteinExistence type="predicted"/>
<evidence type="ECO:0000256" key="2">
    <source>
        <dbReference type="ARBA" id="ARBA00022803"/>
    </source>
</evidence>
<dbReference type="PROSITE" id="PS50005">
    <property type="entry name" value="TPR"/>
    <property type="match status" value="1"/>
</dbReference>
<accession>A0A5C5XP93</accession>
<evidence type="ECO:0000313" key="4">
    <source>
        <dbReference type="EMBL" id="TWT63602.1"/>
    </source>
</evidence>
<evidence type="ECO:0000313" key="5">
    <source>
        <dbReference type="Proteomes" id="UP000316095"/>
    </source>
</evidence>
<dbReference type="InterPro" id="IPR019734">
    <property type="entry name" value="TPR_rpt"/>
</dbReference>
<protein>
    <submittedName>
        <fullName evidence="4">Tetratricopeptide repeat protein</fullName>
    </submittedName>
</protein>
<dbReference type="SMART" id="SM00028">
    <property type="entry name" value="TPR"/>
    <property type="match status" value="4"/>
</dbReference>
<dbReference type="Pfam" id="PF13424">
    <property type="entry name" value="TPR_12"/>
    <property type="match status" value="1"/>
</dbReference>